<evidence type="ECO:0008006" key="3">
    <source>
        <dbReference type="Google" id="ProtNLM"/>
    </source>
</evidence>
<dbReference type="PATRIC" id="fig|1461583.4.peg.1003"/>
<reference evidence="2" key="1">
    <citation type="submission" date="2014-07" db="EMBL/GenBank/DDBJ databases">
        <authorList>
            <person name="Urmite Genomes Urmite Genomes"/>
        </authorList>
    </citation>
    <scope>NUCLEOTIDE SEQUENCE</scope>
    <source>
        <strain evidence="2">13S34_air</strain>
    </source>
</reference>
<evidence type="ECO:0000256" key="1">
    <source>
        <dbReference type="SAM" id="Phobius"/>
    </source>
</evidence>
<feature type="transmembrane region" description="Helical" evidence="1">
    <location>
        <begin position="12"/>
        <end position="32"/>
    </location>
</feature>
<dbReference type="InterPro" id="IPR009526">
    <property type="entry name" value="DUF1146"/>
</dbReference>
<accession>A0A078M2Y0</accession>
<dbReference type="EMBL" id="LN483074">
    <property type="protein sequence ID" value="CEA01843.1"/>
    <property type="molecule type" value="Genomic_DNA"/>
</dbReference>
<dbReference type="Pfam" id="PF06612">
    <property type="entry name" value="DUF1146"/>
    <property type="match status" value="1"/>
</dbReference>
<protein>
    <recommendedName>
        <fullName evidence="3">Membrane protein YwzB</fullName>
    </recommendedName>
</protein>
<dbReference type="HOGENOM" id="CLU_177085_2_0_9"/>
<keyword evidence="1" id="KW-1133">Transmembrane helix</keyword>
<name>A0A078M2Y0_9BACL</name>
<dbReference type="NCBIfam" id="TIGR02327">
    <property type="entry name" value="int_mem_ywzB"/>
    <property type="match status" value="1"/>
</dbReference>
<evidence type="ECO:0000313" key="2">
    <source>
        <dbReference type="EMBL" id="CEA01843.1"/>
    </source>
</evidence>
<feature type="transmembrane region" description="Helical" evidence="1">
    <location>
        <begin position="44"/>
        <end position="68"/>
    </location>
</feature>
<dbReference type="AlphaFoldDB" id="A0A078M2Y0"/>
<keyword evidence="1" id="KW-0472">Membrane</keyword>
<sequence>MDVYHALGQEALISLIAHVFFIAVAFFALQALRLDQIVKKNRVFQVQLLYIFMSIALGSLVAQFFLLVSRWSQQLPYLF</sequence>
<keyword evidence="1" id="KW-0812">Transmembrane</keyword>
<organism evidence="2">
    <name type="scientific">Metalysinibacillus saudimassiliensis</name>
    <dbReference type="NCBI Taxonomy" id="1461583"/>
    <lineage>
        <taxon>Bacteria</taxon>
        <taxon>Bacillati</taxon>
        <taxon>Bacillota</taxon>
        <taxon>Bacilli</taxon>
        <taxon>Bacillales</taxon>
        <taxon>Caryophanaceae</taxon>
        <taxon>Metalysinibacillus</taxon>
    </lineage>
</organism>
<proteinExistence type="predicted"/>
<gene>
    <name evidence="2" type="ORF">BN1050_01042</name>
</gene>